<sequence>VSKISEYSELVQTQHINTAGTLFGGNMLAWLDLAGVKAANDFLKETDAWGVVTRAMDKVEFKEPVFLGDWVNCESKVIRTGSSSLEIEIKAFAESKDHGKRLACTANITFVAVVRDDEGKLVKFNHNLNCE</sequence>
<reference evidence="3" key="1">
    <citation type="submission" date="2018-05" db="EMBL/GenBank/DDBJ databases">
        <authorList>
            <person name="Lanie J.A."/>
            <person name="Ng W.-L."/>
            <person name="Kazmierczak K.M."/>
            <person name="Andrzejewski T.M."/>
            <person name="Davidsen T.M."/>
            <person name="Wayne K.J."/>
            <person name="Tettelin H."/>
            <person name="Glass J.I."/>
            <person name="Rusch D."/>
            <person name="Podicherti R."/>
            <person name="Tsui H.-C.T."/>
            <person name="Winkler M.E."/>
        </authorList>
    </citation>
    <scope>NUCLEOTIDE SEQUENCE</scope>
</reference>
<proteinExistence type="predicted"/>
<protein>
    <recommendedName>
        <fullName evidence="2">HotDog ACOT-type domain-containing protein</fullName>
    </recommendedName>
</protein>
<accession>A0A381QJ91</accession>
<dbReference type="GO" id="GO:0006637">
    <property type="term" value="P:acyl-CoA metabolic process"/>
    <property type="evidence" value="ECO:0007669"/>
    <property type="project" value="TreeGrafter"/>
</dbReference>
<evidence type="ECO:0000256" key="1">
    <source>
        <dbReference type="ARBA" id="ARBA00022801"/>
    </source>
</evidence>
<dbReference type="InterPro" id="IPR040170">
    <property type="entry name" value="Cytosol_ACT"/>
</dbReference>
<dbReference type="PANTHER" id="PTHR11049">
    <property type="entry name" value="ACYL COENZYME A THIOESTER HYDROLASE"/>
    <property type="match status" value="1"/>
</dbReference>
<name>A0A381QJ91_9ZZZZ</name>
<dbReference type="InterPro" id="IPR033120">
    <property type="entry name" value="HOTDOG_ACOT"/>
</dbReference>
<evidence type="ECO:0000313" key="3">
    <source>
        <dbReference type="EMBL" id="SUZ79375.1"/>
    </source>
</evidence>
<feature type="non-terminal residue" evidence="3">
    <location>
        <position position="1"/>
    </location>
</feature>
<dbReference type="AlphaFoldDB" id="A0A381QJ91"/>
<gene>
    <name evidence="3" type="ORF">METZ01_LOCUS32229</name>
</gene>
<dbReference type="InterPro" id="IPR006683">
    <property type="entry name" value="Thioestr_dom"/>
</dbReference>
<dbReference type="GO" id="GO:0009062">
    <property type="term" value="P:fatty acid catabolic process"/>
    <property type="evidence" value="ECO:0007669"/>
    <property type="project" value="TreeGrafter"/>
</dbReference>
<dbReference type="EMBL" id="UINC01001383">
    <property type="protein sequence ID" value="SUZ79375.1"/>
    <property type="molecule type" value="Genomic_DNA"/>
</dbReference>
<dbReference type="Pfam" id="PF03061">
    <property type="entry name" value="4HBT"/>
    <property type="match status" value="1"/>
</dbReference>
<dbReference type="GO" id="GO:0052816">
    <property type="term" value="F:long-chain fatty acyl-CoA hydrolase activity"/>
    <property type="evidence" value="ECO:0007669"/>
    <property type="project" value="TreeGrafter"/>
</dbReference>
<dbReference type="GO" id="GO:0005829">
    <property type="term" value="C:cytosol"/>
    <property type="evidence" value="ECO:0007669"/>
    <property type="project" value="TreeGrafter"/>
</dbReference>
<feature type="domain" description="HotDog ACOT-type" evidence="2">
    <location>
        <begin position="1"/>
        <end position="116"/>
    </location>
</feature>
<dbReference type="PANTHER" id="PTHR11049:SF24">
    <property type="entry name" value="CYTOSOLIC ACYL COENZYME A THIOESTER HYDROLASE"/>
    <property type="match status" value="1"/>
</dbReference>
<organism evidence="3">
    <name type="scientific">marine metagenome</name>
    <dbReference type="NCBI Taxonomy" id="408172"/>
    <lineage>
        <taxon>unclassified sequences</taxon>
        <taxon>metagenomes</taxon>
        <taxon>ecological metagenomes</taxon>
    </lineage>
</organism>
<keyword evidence="1" id="KW-0378">Hydrolase</keyword>
<dbReference type="PROSITE" id="PS51770">
    <property type="entry name" value="HOTDOG_ACOT"/>
    <property type="match status" value="1"/>
</dbReference>
<dbReference type="InterPro" id="IPR029069">
    <property type="entry name" value="HotDog_dom_sf"/>
</dbReference>
<dbReference type="Gene3D" id="3.10.129.10">
    <property type="entry name" value="Hotdog Thioesterase"/>
    <property type="match status" value="1"/>
</dbReference>
<evidence type="ECO:0000259" key="2">
    <source>
        <dbReference type="PROSITE" id="PS51770"/>
    </source>
</evidence>
<dbReference type="CDD" id="cd03442">
    <property type="entry name" value="BFIT_BACH"/>
    <property type="match status" value="1"/>
</dbReference>
<dbReference type="SUPFAM" id="SSF54637">
    <property type="entry name" value="Thioesterase/thiol ester dehydrase-isomerase"/>
    <property type="match status" value="1"/>
</dbReference>